<gene>
    <name evidence="1" type="ORF">VNO80_09815</name>
</gene>
<evidence type="ECO:0000313" key="1">
    <source>
        <dbReference type="EMBL" id="KAK7367797.1"/>
    </source>
</evidence>
<dbReference type="AlphaFoldDB" id="A0AAN9N7E9"/>
<organism evidence="1 2">
    <name type="scientific">Phaseolus coccineus</name>
    <name type="common">Scarlet runner bean</name>
    <name type="synonym">Phaseolus multiflorus</name>
    <dbReference type="NCBI Taxonomy" id="3886"/>
    <lineage>
        <taxon>Eukaryota</taxon>
        <taxon>Viridiplantae</taxon>
        <taxon>Streptophyta</taxon>
        <taxon>Embryophyta</taxon>
        <taxon>Tracheophyta</taxon>
        <taxon>Spermatophyta</taxon>
        <taxon>Magnoliopsida</taxon>
        <taxon>eudicotyledons</taxon>
        <taxon>Gunneridae</taxon>
        <taxon>Pentapetalae</taxon>
        <taxon>rosids</taxon>
        <taxon>fabids</taxon>
        <taxon>Fabales</taxon>
        <taxon>Fabaceae</taxon>
        <taxon>Papilionoideae</taxon>
        <taxon>50 kb inversion clade</taxon>
        <taxon>NPAAA clade</taxon>
        <taxon>indigoferoid/millettioid clade</taxon>
        <taxon>Phaseoleae</taxon>
        <taxon>Phaseolus</taxon>
    </lineage>
</organism>
<protein>
    <submittedName>
        <fullName evidence="1">Uncharacterized protein</fullName>
    </submittedName>
</protein>
<proteinExistence type="predicted"/>
<reference evidence="1 2" key="1">
    <citation type="submission" date="2024-01" db="EMBL/GenBank/DDBJ databases">
        <title>The genomes of 5 underutilized Papilionoideae crops provide insights into root nodulation and disease resistanc.</title>
        <authorList>
            <person name="Jiang F."/>
        </authorList>
    </citation>
    <scope>NUCLEOTIDE SEQUENCE [LARGE SCALE GENOMIC DNA]</scope>
    <source>
        <strain evidence="1">JINMINGXINNONG_FW02</strain>
        <tissue evidence="1">Leaves</tissue>
    </source>
</reference>
<evidence type="ECO:0000313" key="2">
    <source>
        <dbReference type="Proteomes" id="UP001374584"/>
    </source>
</evidence>
<accession>A0AAN9N7E9</accession>
<comment type="caution">
    <text evidence="1">The sequence shown here is derived from an EMBL/GenBank/DDBJ whole genome shotgun (WGS) entry which is preliminary data.</text>
</comment>
<dbReference type="EMBL" id="JAYMYR010000004">
    <property type="protein sequence ID" value="KAK7367797.1"/>
    <property type="molecule type" value="Genomic_DNA"/>
</dbReference>
<keyword evidence="2" id="KW-1185">Reference proteome</keyword>
<sequence>MAPTTSCKILPQCNHSEGKVICLCSVHRTAIIKATCKMYRAAPSLCDTSWVTIMKEYIGCGECSELQMEQYEIVNNLVSTSKEYRQYGVQAHVVVVWNI</sequence>
<dbReference type="Proteomes" id="UP001374584">
    <property type="component" value="Unassembled WGS sequence"/>
</dbReference>
<name>A0AAN9N7E9_PHACN</name>